<feature type="DNA-binding region" description="HMG box" evidence="1">
    <location>
        <begin position="24"/>
        <end position="77"/>
    </location>
</feature>
<dbReference type="CDD" id="cd00084">
    <property type="entry name" value="HMG-box_SF"/>
    <property type="match status" value="1"/>
</dbReference>
<feature type="region of interest" description="Disordered" evidence="2">
    <location>
        <begin position="1"/>
        <end position="30"/>
    </location>
</feature>
<evidence type="ECO:0000313" key="4">
    <source>
        <dbReference type="EMBL" id="KAG8459209.1"/>
    </source>
</evidence>
<sequence>MHHESAAPPTSTTAQKKPRRAPGKSRPWNKFNRFAALHRDSVKDQDPNMSAADVRSKLSEMWKMLDDDAKNAYNMPG</sequence>
<proteinExistence type="predicted"/>
<dbReference type="GO" id="GO:0003677">
    <property type="term" value="F:DNA binding"/>
    <property type="evidence" value="ECO:0007669"/>
    <property type="project" value="UniProtKB-UniRule"/>
</dbReference>
<dbReference type="Pfam" id="PF00505">
    <property type="entry name" value="HMG_box"/>
    <property type="match status" value="1"/>
</dbReference>
<dbReference type="Gene3D" id="1.10.30.10">
    <property type="entry name" value="High mobility group box domain"/>
    <property type="match status" value="1"/>
</dbReference>
<dbReference type="InterPro" id="IPR009071">
    <property type="entry name" value="HMG_box_dom"/>
</dbReference>
<accession>A0A8J5X8H8</accession>
<dbReference type="SUPFAM" id="SSF47095">
    <property type="entry name" value="HMG-box"/>
    <property type="match status" value="1"/>
</dbReference>
<gene>
    <name evidence="4" type="ORF">KFE25_005720</name>
</gene>
<keyword evidence="1" id="KW-0238">DNA-binding</keyword>
<dbReference type="EMBL" id="JAGTXO010000043">
    <property type="protein sequence ID" value="KAG8459209.1"/>
    <property type="molecule type" value="Genomic_DNA"/>
</dbReference>
<dbReference type="AlphaFoldDB" id="A0A8J5X8H8"/>
<reference evidence="4" key="1">
    <citation type="submission" date="2021-05" db="EMBL/GenBank/DDBJ databases">
        <title>The genome of the haptophyte Pavlova lutheri (Diacronema luteri, Pavlovales) - a model for lipid biosynthesis in eukaryotic algae.</title>
        <authorList>
            <person name="Hulatt C.J."/>
            <person name="Posewitz M.C."/>
        </authorList>
    </citation>
    <scope>NUCLEOTIDE SEQUENCE</scope>
    <source>
        <strain evidence="4">NIVA-4/92</strain>
    </source>
</reference>
<evidence type="ECO:0000256" key="2">
    <source>
        <dbReference type="SAM" id="MobiDB-lite"/>
    </source>
</evidence>
<keyword evidence="1" id="KW-0539">Nucleus</keyword>
<dbReference type="PROSITE" id="PS50118">
    <property type="entry name" value="HMG_BOX_2"/>
    <property type="match status" value="1"/>
</dbReference>
<evidence type="ECO:0000259" key="3">
    <source>
        <dbReference type="PROSITE" id="PS50118"/>
    </source>
</evidence>
<comment type="caution">
    <text evidence="4">The sequence shown here is derived from an EMBL/GenBank/DDBJ whole genome shotgun (WGS) entry which is preliminary data.</text>
</comment>
<dbReference type="OrthoDB" id="1919336at2759"/>
<organism evidence="4 5">
    <name type="scientific">Diacronema lutheri</name>
    <name type="common">Unicellular marine alga</name>
    <name type="synonym">Monochrysis lutheri</name>
    <dbReference type="NCBI Taxonomy" id="2081491"/>
    <lineage>
        <taxon>Eukaryota</taxon>
        <taxon>Haptista</taxon>
        <taxon>Haptophyta</taxon>
        <taxon>Pavlovophyceae</taxon>
        <taxon>Pavlovales</taxon>
        <taxon>Pavlovaceae</taxon>
        <taxon>Diacronema</taxon>
    </lineage>
</organism>
<dbReference type="InterPro" id="IPR036910">
    <property type="entry name" value="HMG_box_dom_sf"/>
</dbReference>
<keyword evidence="5" id="KW-1185">Reference proteome</keyword>
<dbReference type="Proteomes" id="UP000751190">
    <property type="component" value="Unassembled WGS sequence"/>
</dbReference>
<evidence type="ECO:0000256" key="1">
    <source>
        <dbReference type="PROSITE-ProRule" id="PRU00267"/>
    </source>
</evidence>
<protein>
    <recommendedName>
        <fullName evidence="3">HMG box domain-containing protein</fullName>
    </recommendedName>
</protein>
<dbReference type="GO" id="GO:0005634">
    <property type="term" value="C:nucleus"/>
    <property type="evidence" value="ECO:0007669"/>
    <property type="project" value="UniProtKB-UniRule"/>
</dbReference>
<evidence type="ECO:0000313" key="5">
    <source>
        <dbReference type="Proteomes" id="UP000751190"/>
    </source>
</evidence>
<feature type="domain" description="HMG box" evidence="3">
    <location>
        <begin position="24"/>
        <end position="77"/>
    </location>
</feature>
<name>A0A8J5X8H8_DIALT</name>